<feature type="domain" description="Aminoacyl-transfer RNA synthetases class-II family profile" evidence="14">
    <location>
        <begin position="119"/>
        <end position="275"/>
    </location>
</feature>
<evidence type="ECO:0000259" key="14">
    <source>
        <dbReference type="PROSITE" id="PS50862"/>
    </source>
</evidence>
<keyword evidence="8" id="KW-0809">Transit peptide</keyword>
<evidence type="ECO:0000313" key="17">
    <source>
        <dbReference type="Proteomes" id="UP001445335"/>
    </source>
</evidence>
<keyword evidence="6" id="KW-0067">ATP-binding</keyword>
<comment type="caution">
    <text evidence="16">The sequence shown here is derived from an EMBL/GenBank/DDBJ whole genome shotgun (WGS) entry which is preliminary data.</text>
</comment>
<evidence type="ECO:0000256" key="1">
    <source>
        <dbReference type="ARBA" id="ARBA00004305"/>
    </source>
</evidence>
<dbReference type="PANTHER" id="PTHR11538">
    <property type="entry name" value="PHENYLALANYL-TRNA SYNTHETASE"/>
    <property type="match status" value="1"/>
</dbReference>
<dbReference type="AlphaFoldDB" id="A0AAW1RZV7"/>
<evidence type="ECO:0000256" key="13">
    <source>
        <dbReference type="ARBA" id="ARBA00057761"/>
    </source>
</evidence>
<feature type="domain" description="FDX-ACB" evidence="15">
    <location>
        <begin position="277"/>
        <end position="369"/>
    </location>
</feature>
<evidence type="ECO:0000256" key="4">
    <source>
        <dbReference type="ARBA" id="ARBA00022598"/>
    </source>
</evidence>
<dbReference type="Pfam" id="PF01409">
    <property type="entry name" value="tRNA-synt_2d"/>
    <property type="match status" value="1"/>
</dbReference>
<dbReference type="InterPro" id="IPR045864">
    <property type="entry name" value="aa-tRNA-synth_II/BPL/LPL"/>
</dbReference>
<dbReference type="GO" id="GO:0006432">
    <property type="term" value="P:phenylalanyl-tRNA aminoacylation"/>
    <property type="evidence" value="ECO:0007669"/>
    <property type="project" value="InterPro"/>
</dbReference>
<keyword evidence="9" id="KW-0496">Mitochondrion</keyword>
<keyword evidence="10" id="KW-0030">Aminoacyl-tRNA synthetase</keyword>
<evidence type="ECO:0000256" key="11">
    <source>
        <dbReference type="ARBA" id="ARBA00031194"/>
    </source>
</evidence>
<dbReference type="GO" id="GO:0005524">
    <property type="term" value="F:ATP binding"/>
    <property type="evidence" value="ECO:0007669"/>
    <property type="project" value="UniProtKB-KW"/>
</dbReference>
<evidence type="ECO:0000313" key="16">
    <source>
        <dbReference type="EMBL" id="KAK9839299.1"/>
    </source>
</evidence>
<dbReference type="InterPro" id="IPR036690">
    <property type="entry name" value="Fdx_antiC-bd_sf"/>
</dbReference>
<dbReference type="FunFam" id="3.30.70.380:FF:000003">
    <property type="entry name" value="Phenylalanine--tRNA ligase chloroplastic/mitochondrial"/>
    <property type="match status" value="1"/>
</dbReference>
<evidence type="ECO:0000259" key="15">
    <source>
        <dbReference type="PROSITE" id="PS51447"/>
    </source>
</evidence>
<dbReference type="GO" id="GO:0000049">
    <property type="term" value="F:tRNA binding"/>
    <property type="evidence" value="ECO:0007669"/>
    <property type="project" value="InterPro"/>
</dbReference>
<dbReference type="Pfam" id="PF03147">
    <property type="entry name" value="FDX-ACB"/>
    <property type="match status" value="1"/>
</dbReference>
<evidence type="ECO:0000256" key="5">
    <source>
        <dbReference type="ARBA" id="ARBA00022741"/>
    </source>
</evidence>
<reference evidence="16 17" key="1">
    <citation type="journal article" date="2024" name="Nat. Commun.">
        <title>Phylogenomics reveals the evolutionary origins of lichenization in chlorophyte algae.</title>
        <authorList>
            <person name="Puginier C."/>
            <person name="Libourel C."/>
            <person name="Otte J."/>
            <person name="Skaloud P."/>
            <person name="Haon M."/>
            <person name="Grisel S."/>
            <person name="Petersen M."/>
            <person name="Berrin J.G."/>
            <person name="Delaux P.M."/>
            <person name="Dal Grande F."/>
            <person name="Keller J."/>
        </authorList>
    </citation>
    <scope>NUCLEOTIDE SEQUENCE [LARGE SCALE GENOMIC DNA]</scope>
    <source>
        <strain evidence="16 17">SAG 245.80</strain>
    </source>
</reference>
<dbReference type="NCBIfam" id="TIGR00469">
    <property type="entry name" value="pheS_mito"/>
    <property type="match status" value="1"/>
</dbReference>
<dbReference type="Proteomes" id="UP001445335">
    <property type="component" value="Unassembled WGS sequence"/>
</dbReference>
<accession>A0AAW1RZV7</accession>
<comment type="catalytic activity">
    <reaction evidence="12">
        <text>tRNA(Phe) + L-phenylalanine + ATP = L-phenylalanyl-tRNA(Phe) + AMP + diphosphate + H(+)</text>
        <dbReference type="Rhea" id="RHEA:19413"/>
        <dbReference type="Rhea" id="RHEA-COMP:9668"/>
        <dbReference type="Rhea" id="RHEA-COMP:9699"/>
        <dbReference type="ChEBI" id="CHEBI:15378"/>
        <dbReference type="ChEBI" id="CHEBI:30616"/>
        <dbReference type="ChEBI" id="CHEBI:33019"/>
        <dbReference type="ChEBI" id="CHEBI:58095"/>
        <dbReference type="ChEBI" id="CHEBI:78442"/>
        <dbReference type="ChEBI" id="CHEBI:78531"/>
        <dbReference type="ChEBI" id="CHEBI:456215"/>
        <dbReference type="EC" id="6.1.1.20"/>
    </reaction>
</comment>
<dbReference type="InterPro" id="IPR004530">
    <property type="entry name" value="Phe-tRNA-synth_IIc_mito"/>
</dbReference>
<dbReference type="GO" id="GO:0004826">
    <property type="term" value="F:phenylalanine-tRNA ligase activity"/>
    <property type="evidence" value="ECO:0007669"/>
    <property type="project" value="UniProtKB-EC"/>
</dbReference>
<evidence type="ECO:0000256" key="8">
    <source>
        <dbReference type="ARBA" id="ARBA00022946"/>
    </source>
</evidence>
<evidence type="ECO:0000256" key="12">
    <source>
        <dbReference type="ARBA" id="ARBA00049255"/>
    </source>
</evidence>
<dbReference type="Gene3D" id="3.30.70.380">
    <property type="entry name" value="Ferrodoxin-fold anticodon-binding domain"/>
    <property type="match status" value="1"/>
</dbReference>
<dbReference type="InterPro" id="IPR002319">
    <property type="entry name" value="Phenylalanyl-tRNA_Synthase"/>
</dbReference>
<comment type="subcellular location">
    <subcellularLocation>
        <location evidence="1">Mitochondrion matrix</location>
    </subcellularLocation>
</comment>
<dbReference type="PANTHER" id="PTHR11538:SF41">
    <property type="entry name" value="PHENYLALANINE--TRNA LIGASE, MITOCHONDRIAL"/>
    <property type="match status" value="1"/>
</dbReference>
<evidence type="ECO:0000256" key="2">
    <source>
        <dbReference type="ARBA" id="ARBA00008226"/>
    </source>
</evidence>
<dbReference type="GO" id="GO:0005759">
    <property type="term" value="C:mitochondrial matrix"/>
    <property type="evidence" value="ECO:0007669"/>
    <property type="project" value="UniProtKB-SubCell"/>
</dbReference>
<dbReference type="SUPFAM" id="SSF54991">
    <property type="entry name" value="Anticodon-binding domain of PheRS"/>
    <property type="match status" value="1"/>
</dbReference>
<dbReference type="SUPFAM" id="SSF55681">
    <property type="entry name" value="Class II aaRS and biotin synthetases"/>
    <property type="match status" value="1"/>
</dbReference>
<comment type="function">
    <text evidence="13">Is responsible for the charging of tRNA(Phe) with phenylalanine in mitochondrial translation.</text>
</comment>
<gene>
    <name evidence="16" type="ORF">WJX81_006553</name>
</gene>
<evidence type="ECO:0000256" key="10">
    <source>
        <dbReference type="ARBA" id="ARBA00023146"/>
    </source>
</evidence>
<proteinExistence type="inferred from homology"/>
<keyword evidence="17" id="KW-1185">Reference proteome</keyword>
<dbReference type="Gene3D" id="3.30.930.10">
    <property type="entry name" value="Bira Bifunctional Protein, Domain 2"/>
    <property type="match status" value="2"/>
</dbReference>
<keyword evidence="5" id="KW-0547">Nucleotide-binding</keyword>
<evidence type="ECO:0000256" key="9">
    <source>
        <dbReference type="ARBA" id="ARBA00023128"/>
    </source>
</evidence>
<evidence type="ECO:0000256" key="7">
    <source>
        <dbReference type="ARBA" id="ARBA00022917"/>
    </source>
</evidence>
<comment type="similarity">
    <text evidence="2">Belongs to the class-II aminoacyl-tRNA synthetase family.</text>
</comment>
<dbReference type="CDD" id="cd00496">
    <property type="entry name" value="PheRS_alpha_core"/>
    <property type="match status" value="1"/>
</dbReference>
<protein>
    <recommendedName>
        <fullName evidence="3">phenylalanine--tRNA ligase</fullName>
        <ecNumber evidence="3">6.1.1.20</ecNumber>
    </recommendedName>
    <alternativeName>
        <fullName evidence="11">Phenylalanyl-tRNA synthetase</fullName>
    </alternativeName>
</protein>
<dbReference type="EMBL" id="JALJOU010000017">
    <property type="protein sequence ID" value="KAK9839299.1"/>
    <property type="molecule type" value="Genomic_DNA"/>
</dbReference>
<organism evidence="16 17">
    <name type="scientific">Elliptochloris bilobata</name>
    <dbReference type="NCBI Taxonomy" id="381761"/>
    <lineage>
        <taxon>Eukaryota</taxon>
        <taxon>Viridiplantae</taxon>
        <taxon>Chlorophyta</taxon>
        <taxon>core chlorophytes</taxon>
        <taxon>Trebouxiophyceae</taxon>
        <taxon>Trebouxiophyceae incertae sedis</taxon>
        <taxon>Elliptochloris clade</taxon>
        <taxon>Elliptochloris</taxon>
    </lineage>
</organism>
<dbReference type="InterPro" id="IPR006195">
    <property type="entry name" value="aa-tRNA-synth_II"/>
</dbReference>
<evidence type="ECO:0000256" key="3">
    <source>
        <dbReference type="ARBA" id="ARBA00012814"/>
    </source>
</evidence>
<keyword evidence="4" id="KW-0436">Ligase</keyword>
<dbReference type="InterPro" id="IPR005121">
    <property type="entry name" value="Fdx_antiC-bd"/>
</dbReference>
<sequence>MAQQEVLTSHPFNNVTENIFSKIGANLHRRQNHPICIIKEAIYDFFNSQRPGTYAKFDELHPVVSAAANFDEMLVPAGHVSRSPNDTYYIDADTVLRCHTSAHQAATLRQGHPAFLITGDVYRRDSIDQSHYPVFHQMEGLRVLEPDEYGGDPAAGAAAAERELKELLEGLAQHLFGSGTECRWVDAYFPFTTPSFELEIFFNGQWLEVLGCGVVEQQILDKNGFEGRRAWAFGLGLERLAMVLFQIPDIRLFWAEDQRFLKQFRAGDLRTAFKPYSKYPACFKDVSFWLPETGFTENNLCEVVRGAAGDLVEAVELIDAFTHPKTGRTSNCFRISYRSMERSLNDEEINAIQAQVREELTAKLGAELR</sequence>
<name>A0AAW1RZV7_9CHLO</name>
<dbReference type="SMART" id="SM00896">
    <property type="entry name" value="FDX-ACB"/>
    <property type="match status" value="1"/>
</dbReference>
<evidence type="ECO:0000256" key="6">
    <source>
        <dbReference type="ARBA" id="ARBA00022840"/>
    </source>
</evidence>
<keyword evidence="7" id="KW-0648">Protein biosynthesis</keyword>
<dbReference type="FunFam" id="3.30.930.10:FF:000083">
    <property type="entry name" value="Phenylalanine--tRNA ligase"/>
    <property type="match status" value="1"/>
</dbReference>
<dbReference type="PROSITE" id="PS50862">
    <property type="entry name" value="AA_TRNA_LIGASE_II"/>
    <property type="match status" value="1"/>
</dbReference>
<dbReference type="EC" id="6.1.1.20" evidence="3"/>
<dbReference type="PROSITE" id="PS51447">
    <property type="entry name" value="FDX_ACB"/>
    <property type="match status" value="1"/>
</dbReference>